<organism evidence="2 3">
    <name type="scientific">Terriglobus saanensis (strain ATCC BAA-1853 / DSM 23119 / SP1PR4)</name>
    <dbReference type="NCBI Taxonomy" id="401053"/>
    <lineage>
        <taxon>Bacteria</taxon>
        <taxon>Pseudomonadati</taxon>
        <taxon>Acidobacteriota</taxon>
        <taxon>Terriglobia</taxon>
        <taxon>Terriglobales</taxon>
        <taxon>Acidobacteriaceae</taxon>
        <taxon>Terriglobus</taxon>
    </lineage>
</organism>
<feature type="chain" id="PRO_5003228891" evidence="1">
    <location>
        <begin position="25"/>
        <end position="76"/>
    </location>
</feature>
<dbReference type="EMBL" id="CP002467">
    <property type="protein sequence ID" value="ADV84519.1"/>
    <property type="molecule type" value="Genomic_DNA"/>
</dbReference>
<protein>
    <submittedName>
        <fullName evidence="2">Uncharacterized protein</fullName>
    </submittedName>
</protein>
<dbReference type="Proteomes" id="UP000006844">
    <property type="component" value="Chromosome"/>
</dbReference>
<dbReference type="AlphaFoldDB" id="E8V1A4"/>
<evidence type="ECO:0000313" key="3">
    <source>
        <dbReference type="Proteomes" id="UP000006844"/>
    </source>
</evidence>
<keyword evidence="3" id="KW-1185">Reference proteome</keyword>
<dbReference type="RefSeq" id="WP_013570249.1">
    <property type="nucleotide sequence ID" value="NC_014963.1"/>
</dbReference>
<accession>E8V1A4</accession>
<dbReference type="OrthoDB" id="122906at2"/>
<evidence type="ECO:0000313" key="2">
    <source>
        <dbReference type="EMBL" id="ADV84519.1"/>
    </source>
</evidence>
<dbReference type="STRING" id="401053.AciPR4_3770"/>
<evidence type="ECO:0000256" key="1">
    <source>
        <dbReference type="SAM" id="SignalP"/>
    </source>
</evidence>
<sequence>MNTLTITRRNKLILSVGASMLALALLTSPVGRSSVASTLDWCVQTVDAVTEFPCRIATNIRHFSLDRLDPTCPQCF</sequence>
<dbReference type="KEGG" id="tsa:AciPR4_3770"/>
<feature type="signal peptide" evidence="1">
    <location>
        <begin position="1"/>
        <end position="24"/>
    </location>
</feature>
<proteinExistence type="predicted"/>
<dbReference type="HOGENOM" id="CLU_2653266_0_0_0"/>
<keyword evidence="1" id="KW-0732">Signal</keyword>
<name>E8V1A4_TERSS</name>
<gene>
    <name evidence="2" type="ordered locus">AciPR4_3770</name>
</gene>
<reference evidence="2 3" key="1">
    <citation type="journal article" date="2012" name="Stand. Genomic Sci.">
        <title>Complete genome sequence of Terriglobus saanensis type strain SP1PR4(T), an Acidobacteria from tundra soil.</title>
        <authorList>
            <person name="Rawat S.R."/>
            <person name="Mannisto M.K."/>
            <person name="Starovoytov V."/>
            <person name="Goodwin L."/>
            <person name="Nolan M."/>
            <person name="Hauser L."/>
            <person name="Land M."/>
            <person name="Davenport K.W."/>
            <person name="Woyke T."/>
            <person name="Haggblom M.M."/>
        </authorList>
    </citation>
    <scope>NUCLEOTIDE SEQUENCE</scope>
    <source>
        <strain evidence="3">ATCC BAA-1853 / DSM 23119 / SP1PR4</strain>
    </source>
</reference>